<feature type="transmembrane region" description="Helical" evidence="8">
    <location>
        <begin position="189"/>
        <end position="207"/>
    </location>
</feature>
<feature type="transmembrane region" description="Helical" evidence="8">
    <location>
        <begin position="15"/>
        <end position="35"/>
    </location>
</feature>
<dbReference type="Gene3D" id="1.20.1740.10">
    <property type="entry name" value="Amino acid/polyamine transporter I"/>
    <property type="match status" value="1"/>
</dbReference>
<keyword evidence="3 8" id="KW-0813">Transport</keyword>
<feature type="transmembrane region" description="Helical" evidence="8">
    <location>
        <begin position="255"/>
        <end position="274"/>
    </location>
</feature>
<evidence type="ECO:0000313" key="9">
    <source>
        <dbReference type="EMBL" id="MDK9556858.1"/>
    </source>
</evidence>
<keyword evidence="5 8" id="KW-0812">Transmembrane</keyword>
<reference evidence="9 10" key="1">
    <citation type="submission" date="2023-05" db="EMBL/GenBank/DDBJ databases">
        <title>Marinobacter albus sp. nov., a marine bacterium isolated from sand in a coastal intertidal zone of huludao.</title>
        <authorList>
            <person name="Deng T."/>
        </authorList>
    </citation>
    <scope>NUCLEOTIDE SEQUENCE [LARGE SCALE GENOMIC DNA]</scope>
    <source>
        <strain evidence="9 10">M216</strain>
    </source>
</reference>
<evidence type="ECO:0000256" key="4">
    <source>
        <dbReference type="ARBA" id="ARBA00022475"/>
    </source>
</evidence>
<evidence type="ECO:0000256" key="2">
    <source>
        <dbReference type="ARBA" id="ARBA00009261"/>
    </source>
</evidence>
<evidence type="ECO:0000256" key="6">
    <source>
        <dbReference type="ARBA" id="ARBA00022989"/>
    </source>
</evidence>
<feature type="transmembrane region" description="Helical" evidence="8">
    <location>
        <begin position="305"/>
        <end position="332"/>
    </location>
</feature>
<keyword evidence="6 8" id="KW-1133">Transmembrane helix</keyword>
<organism evidence="9 10">
    <name type="scientific">Marinobacter albus</name>
    <dbReference type="NCBI Taxonomy" id="3030833"/>
    <lineage>
        <taxon>Bacteria</taxon>
        <taxon>Pseudomonadati</taxon>
        <taxon>Pseudomonadota</taxon>
        <taxon>Gammaproteobacteria</taxon>
        <taxon>Pseudomonadales</taxon>
        <taxon>Marinobacteraceae</taxon>
        <taxon>Marinobacter</taxon>
    </lineage>
</organism>
<keyword evidence="10" id="KW-1185">Reference proteome</keyword>
<evidence type="ECO:0000256" key="3">
    <source>
        <dbReference type="ARBA" id="ARBA00022448"/>
    </source>
</evidence>
<comment type="similarity">
    <text evidence="2 8">Belongs to the alanine or glycine:cation symporter (AGCS) (TC 2.A.25) family.</text>
</comment>
<keyword evidence="8" id="KW-0769">Symport</keyword>
<feature type="transmembrane region" description="Helical" evidence="8">
    <location>
        <begin position="396"/>
        <end position="415"/>
    </location>
</feature>
<sequence length="462" mass="47813">MDSVSSVLGDINAIVWGWPMLILILGVGFFMSLGLKLMPILRIGTGFKLLAGGVKVGKDEEQTGEVSPFQALMTAMAATVGTGNIAGVATAVFLGGPGALFWMWVTALVGMATKYSEAVLAVRFREVDEEGNHVGGPMYYLKNGLGRRWAWLGSAFAIFGAVAGFGIGNTVQSNSVAQVMETNFGVPELVTGLVVMVLVGAVLMGGIRRIGSVAGKLVPVMAVAYILAGLVVLAINADQIGPAMALILESAFSGHAAQGGFAGAAVWAAIRFGVARGVFSNEAGLGSAPIAHAAAKTRDPVRQGLIAMLGTLLDTLVVCSVTGLVIVTSGIWDSGESGAALTSAAFGLALPGVGNYLVAIALALFAFSTILGWSFYGEKCVEFLFGTRAIKPFRVLWILAVPLGAVLSLDFVWLVADTLNALMALPNLIAIVALSPVVFRLTRDYFERQALGVPVESSGAGS</sequence>
<comment type="subcellular location">
    <subcellularLocation>
        <location evidence="8">Cell inner membrane</location>
        <topology evidence="8">Multi-pass membrane protein</topology>
    </subcellularLocation>
    <subcellularLocation>
        <location evidence="1">Cell membrane</location>
        <topology evidence="1">Multi-pass membrane protein</topology>
    </subcellularLocation>
</comment>
<dbReference type="InterPro" id="IPR001463">
    <property type="entry name" value="Na/Ala_symport"/>
</dbReference>
<dbReference type="PRINTS" id="PR00175">
    <property type="entry name" value="NAALASMPORT"/>
</dbReference>
<feature type="transmembrane region" description="Helical" evidence="8">
    <location>
        <begin position="356"/>
        <end position="376"/>
    </location>
</feature>
<feature type="transmembrane region" description="Helical" evidence="8">
    <location>
        <begin position="421"/>
        <end position="439"/>
    </location>
</feature>
<protein>
    <submittedName>
        <fullName evidence="9">Sodium:alanine symporter family protein</fullName>
    </submittedName>
</protein>
<dbReference type="PANTHER" id="PTHR30330">
    <property type="entry name" value="AGSS FAMILY TRANSPORTER, SODIUM-ALANINE"/>
    <property type="match status" value="1"/>
</dbReference>
<dbReference type="EMBL" id="JASSQD010000001">
    <property type="protein sequence ID" value="MDK9556858.1"/>
    <property type="molecule type" value="Genomic_DNA"/>
</dbReference>
<evidence type="ECO:0000313" key="10">
    <source>
        <dbReference type="Proteomes" id="UP001223547"/>
    </source>
</evidence>
<accession>A0ABT7H940</accession>
<feature type="transmembrane region" description="Helical" evidence="8">
    <location>
        <begin position="214"/>
        <end position="235"/>
    </location>
</feature>
<keyword evidence="8" id="KW-0997">Cell inner membrane</keyword>
<keyword evidence="4" id="KW-1003">Cell membrane</keyword>
<dbReference type="PROSITE" id="PS00873">
    <property type="entry name" value="NA_ALANINE_SYMP"/>
    <property type="match status" value="1"/>
</dbReference>
<keyword evidence="7 8" id="KW-0472">Membrane</keyword>
<dbReference type="NCBIfam" id="TIGR00835">
    <property type="entry name" value="agcS"/>
    <property type="match status" value="1"/>
</dbReference>
<dbReference type="PANTHER" id="PTHR30330:SF3">
    <property type="entry name" value="TRANSCRIPTIONAL REGULATOR, LRP FAMILY"/>
    <property type="match status" value="1"/>
</dbReference>
<dbReference type="Pfam" id="PF01235">
    <property type="entry name" value="Na_Ala_symp"/>
    <property type="match status" value="1"/>
</dbReference>
<feature type="transmembrane region" description="Helical" evidence="8">
    <location>
        <begin position="149"/>
        <end position="169"/>
    </location>
</feature>
<evidence type="ECO:0000256" key="1">
    <source>
        <dbReference type="ARBA" id="ARBA00004651"/>
    </source>
</evidence>
<name>A0ABT7H940_9GAMM</name>
<evidence type="ECO:0000256" key="8">
    <source>
        <dbReference type="RuleBase" id="RU363064"/>
    </source>
</evidence>
<dbReference type="RefSeq" id="WP_219866663.1">
    <property type="nucleotide sequence ID" value="NZ_JASSQD010000001.1"/>
</dbReference>
<comment type="caution">
    <text evidence="9">The sequence shown here is derived from an EMBL/GenBank/DDBJ whole genome shotgun (WGS) entry which is preliminary data.</text>
</comment>
<evidence type="ECO:0000256" key="7">
    <source>
        <dbReference type="ARBA" id="ARBA00023136"/>
    </source>
</evidence>
<proteinExistence type="inferred from homology"/>
<dbReference type="Proteomes" id="UP001223547">
    <property type="component" value="Unassembled WGS sequence"/>
</dbReference>
<evidence type="ECO:0000256" key="5">
    <source>
        <dbReference type="ARBA" id="ARBA00022692"/>
    </source>
</evidence>
<gene>
    <name evidence="9" type="ORF">QQF73_04415</name>
</gene>